<dbReference type="PANTHER" id="PTHR14256">
    <property type="entry name" value="NADH-UBIQUINONE OXIDOREDUCTASE MLRQ SUBUNIT"/>
    <property type="match status" value="1"/>
</dbReference>
<dbReference type="Proteomes" id="UP000054007">
    <property type="component" value="Unassembled WGS sequence"/>
</dbReference>
<name>A0A0D7BQF1_9AGAR</name>
<dbReference type="OrthoDB" id="5511684at2759"/>
<keyword evidence="1" id="KW-1133">Transmembrane helix</keyword>
<evidence type="ECO:0000256" key="1">
    <source>
        <dbReference type="SAM" id="Phobius"/>
    </source>
</evidence>
<dbReference type="PANTHER" id="PTHR14256:SF1">
    <property type="entry name" value="GEO09626P1"/>
    <property type="match status" value="1"/>
</dbReference>
<dbReference type="InterPro" id="IPR010530">
    <property type="entry name" value="B12D"/>
</dbReference>
<reference evidence="2 3" key="1">
    <citation type="journal article" date="2015" name="Fungal Genet. Biol.">
        <title>Evolution of novel wood decay mechanisms in Agaricales revealed by the genome sequences of Fistulina hepatica and Cylindrobasidium torrendii.</title>
        <authorList>
            <person name="Floudas D."/>
            <person name="Held B.W."/>
            <person name="Riley R."/>
            <person name="Nagy L.G."/>
            <person name="Koehler G."/>
            <person name="Ransdell A.S."/>
            <person name="Younus H."/>
            <person name="Chow J."/>
            <person name="Chiniquy J."/>
            <person name="Lipzen A."/>
            <person name="Tritt A."/>
            <person name="Sun H."/>
            <person name="Haridas S."/>
            <person name="LaButti K."/>
            <person name="Ohm R.A."/>
            <person name="Kues U."/>
            <person name="Blanchette R.A."/>
            <person name="Grigoriev I.V."/>
            <person name="Minto R.E."/>
            <person name="Hibbett D.S."/>
        </authorList>
    </citation>
    <scope>NUCLEOTIDE SEQUENCE [LARGE SCALE GENOMIC DNA]</scope>
    <source>
        <strain evidence="2 3">FP15055 ss-10</strain>
    </source>
</reference>
<evidence type="ECO:0000313" key="2">
    <source>
        <dbReference type="EMBL" id="KIY71826.1"/>
    </source>
</evidence>
<dbReference type="EMBL" id="KN880450">
    <property type="protein sequence ID" value="KIY71826.1"/>
    <property type="molecule type" value="Genomic_DNA"/>
</dbReference>
<organism evidence="2 3">
    <name type="scientific">Cylindrobasidium torrendii FP15055 ss-10</name>
    <dbReference type="NCBI Taxonomy" id="1314674"/>
    <lineage>
        <taxon>Eukaryota</taxon>
        <taxon>Fungi</taxon>
        <taxon>Dikarya</taxon>
        <taxon>Basidiomycota</taxon>
        <taxon>Agaricomycotina</taxon>
        <taxon>Agaricomycetes</taxon>
        <taxon>Agaricomycetidae</taxon>
        <taxon>Agaricales</taxon>
        <taxon>Marasmiineae</taxon>
        <taxon>Physalacriaceae</taxon>
        <taxon>Cylindrobasidium</taxon>
    </lineage>
</organism>
<proteinExistence type="predicted"/>
<sequence length="83" mass="9491">MASRAAFQKFKKNWFAVEALPIVFVVSGVVVGASWYTYHLAMGPTIQWTKSNPTPWNDIKPDEGVKLVQINHKFDKAWKREAL</sequence>
<dbReference type="AlphaFoldDB" id="A0A0D7BQF1"/>
<keyword evidence="3" id="KW-1185">Reference proteome</keyword>
<keyword evidence="1" id="KW-0812">Transmembrane</keyword>
<accession>A0A0D7BQF1</accession>
<dbReference type="STRING" id="1314674.A0A0D7BQF1"/>
<feature type="transmembrane region" description="Helical" evidence="1">
    <location>
        <begin position="14"/>
        <end position="38"/>
    </location>
</feature>
<keyword evidence="1" id="KW-0472">Membrane</keyword>
<dbReference type="Pfam" id="PF06522">
    <property type="entry name" value="B12D"/>
    <property type="match status" value="1"/>
</dbReference>
<evidence type="ECO:0000313" key="3">
    <source>
        <dbReference type="Proteomes" id="UP000054007"/>
    </source>
</evidence>
<protein>
    <submittedName>
        <fullName evidence="2">Uncharacterized protein</fullName>
    </submittedName>
</protein>
<gene>
    <name evidence="2" type="ORF">CYLTODRAFT_450496</name>
</gene>